<dbReference type="SUPFAM" id="SSF55874">
    <property type="entry name" value="ATPase domain of HSP90 chaperone/DNA topoisomerase II/histidine kinase"/>
    <property type="match status" value="1"/>
</dbReference>
<keyword evidence="10" id="KW-1185">Reference proteome</keyword>
<dbReference type="SUPFAM" id="SSF55781">
    <property type="entry name" value="GAF domain-like"/>
    <property type="match status" value="1"/>
</dbReference>
<dbReference type="InterPro" id="IPR003018">
    <property type="entry name" value="GAF"/>
</dbReference>
<dbReference type="Gene3D" id="3.30.565.10">
    <property type="entry name" value="Histidine kinase-like ATPase, C-terminal domain"/>
    <property type="match status" value="1"/>
</dbReference>
<evidence type="ECO:0000256" key="6">
    <source>
        <dbReference type="ARBA" id="ARBA00022777"/>
    </source>
</evidence>
<evidence type="ECO:0000313" key="10">
    <source>
        <dbReference type="Proteomes" id="UP001235547"/>
    </source>
</evidence>
<dbReference type="RefSeq" id="WP_280731405.1">
    <property type="nucleotide sequence ID" value="NZ_CP120367.1"/>
</dbReference>
<dbReference type="PANTHER" id="PTHR41523:SF8">
    <property type="entry name" value="ETHYLENE RESPONSE SENSOR PROTEIN"/>
    <property type="match status" value="1"/>
</dbReference>
<dbReference type="Pfam" id="PF07536">
    <property type="entry name" value="HWE_HK"/>
    <property type="match status" value="1"/>
</dbReference>
<dbReference type="InterPro" id="IPR011102">
    <property type="entry name" value="Sig_transdc_His_kinase_HWE"/>
</dbReference>
<dbReference type="Proteomes" id="UP001235547">
    <property type="component" value="Chromosome 2"/>
</dbReference>
<evidence type="ECO:0000256" key="1">
    <source>
        <dbReference type="ARBA" id="ARBA00000085"/>
    </source>
</evidence>
<evidence type="ECO:0000256" key="3">
    <source>
        <dbReference type="ARBA" id="ARBA00022553"/>
    </source>
</evidence>
<dbReference type="EMBL" id="CP120370">
    <property type="protein sequence ID" value="WEX80686.1"/>
    <property type="molecule type" value="Genomic_DNA"/>
</dbReference>
<evidence type="ECO:0000256" key="5">
    <source>
        <dbReference type="ARBA" id="ARBA00022741"/>
    </source>
</evidence>
<evidence type="ECO:0000313" key="9">
    <source>
        <dbReference type="EMBL" id="WEX80686.1"/>
    </source>
</evidence>
<name>A0ABY8CPV5_9HYPH</name>
<accession>A0ABY8CPV5</accession>
<keyword evidence="6" id="KW-0418">Kinase</keyword>
<evidence type="ECO:0000259" key="8">
    <source>
        <dbReference type="SMART" id="SM00911"/>
    </source>
</evidence>
<comment type="catalytic activity">
    <reaction evidence="1">
        <text>ATP + protein L-histidine = ADP + protein N-phospho-L-histidine.</text>
        <dbReference type="EC" id="2.7.13.3"/>
    </reaction>
</comment>
<keyword evidence="4" id="KW-0808">Transferase</keyword>
<keyword evidence="5" id="KW-0547">Nucleotide-binding</keyword>
<dbReference type="EC" id="2.7.13.3" evidence="2"/>
<reference evidence="9 10" key="1">
    <citation type="submission" date="2023-03" db="EMBL/GenBank/DDBJ databases">
        <authorList>
            <person name="Kaur S."/>
            <person name="Espinosa-Saiz D."/>
            <person name="Velazquez E."/>
            <person name="Menendez E."/>
            <person name="diCenzo G.C."/>
        </authorList>
    </citation>
    <scope>NUCLEOTIDE SEQUENCE [LARGE SCALE GENOMIC DNA]</scope>
    <source>
        <strain evidence="9 10">LMG 27395</strain>
    </source>
</reference>
<gene>
    <name evidence="9" type="ORF">PYH38_002164</name>
</gene>
<keyword evidence="3" id="KW-0597">Phosphoprotein</keyword>
<evidence type="ECO:0000256" key="7">
    <source>
        <dbReference type="ARBA" id="ARBA00022840"/>
    </source>
</evidence>
<keyword evidence="7" id="KW-0067">ATP-binding</keyword>
<dbReference type="SMART" id="SM00911">
    <property type="entry name" value="HWE_HK"/>
    <property type="match status" value="1"/>
</dbReference>
<protein>
    <recommendedName>
        <fullName evidence="2">histidine kinase</fullName>
        <ecNumber evidence="2">2.7.13.3</ecNumber>
    </recommendedName>
</protein>
<evidence type="ECO:0000256" key="2">
    <source>
        <dbReference type="ARBA" id="ARBA00012438"/>
    </source>
</evidence>
<dbReference type="Gene3D" id="3.30.450.40">
    <property type="match status" value="1"/>
</dbReference>
<evidence type="ECO:0000256" key="4">
    <source>
        <dbReference type="ARBA" id="ARBA00022679"/>
    </source>
</evidence>
<dbReference type="InterPro" id="IPR029016">
    <property type="entry name" value="GAF-like_dom_sf"/>
</dbReference>
<dbReference type="InterPro" id="IPR036890">
    <property type="entry name" value="HATPase_C_sf"/>
</dbReference>
<dbReference type="Pfam" id="PF13185">
    <property type="entry name" value="GAF_2"/>
    <property type="match status" value="1"/>
</dbReference>
<dbReference type="PANTHER" id="PTHR41523">
    <property type="entry name" value="TWO-COMPONENT SYSTEM SENSOR PROTEIN"/>
    <property type="match status" value="1"/>
</dbReference>
<proteinExistence type="predicted"/>
<sequence length="411" mass="44541">MKIAAVSKPDVSAVYAVDLRQRPVPQSDAAREKSALLQLAGRMHDAPGELLPKFVELAMELTGGISAGISLLEETEPSPVFRWHHLTGILSPFDGATTPRDFSPCGVTLDRNAPTLAVHPERVYEWIPRDLSLPEVLLVPLYIGRTEPLGTLWIVADGIGHFHGRHAATMQELASFIGIALKMVRSEQELSYALEQQELLTREMSHRLKNLFAIIGGMIRMSSRGTDNKDDLIAMLSGRLRALAAAHSLVRRSFSDVEGAASGLAELLSIIVEPHEAATLERNRRFSLDGPAVRCGEQAVNGLALVFHELATNAAKYGGLCGDSGGVDIVWQIEGEHLVITWKEHGGPQIHSSPGSKGFGSALVEATVVRQFGGTLSHDWRLDGLTVNIVIPLSGLGPVEIHRELMKALQT</sequence>
<feature type="domain" description="Signal transduction histidine kinase HWE region" evidence="8">
    <location>
        <begin position="203"/>
        <end position="292"/>
    </location>
</feature>
<organism evidence="9 10">
    <name type="scientific">Sinorhizobium numidicum</name>
    <dbReference type="NCBI Taxonomy" id="680248"/>
    <lineage>
        <taxon>Bacteria</taxon>
        <taxon>Pseudomonadati</taxon>
        <taxon>Pseudomonadota</taxon>
        <taxon>Alphaproteobacteria</taxon>
        <taxon>Hyphomicrobiales</taxon>
        <taxon>Rhizobiaceae</taxon>
        <taxon>Sinorhizobium/Ensifer group</taxon>
        <taxon>Sinorhizobium</taxon>
    </lineage>
</organism>